<feature type="domain" description="Beta-lactamase-related" evidence="2">
    <location>
        <begin position="81"/>
        <end position="322"/>
    </location>
</feature>
<dbReference type="InterPro" id="IPR001466">
    <property type="entry name" value="Beta-lactam-related"/>
</dbReference>
<sequence>MGSGRDSADLEAILGAVVRAERRSTPGIEDMAAFHAAQVGDLSHRDVVGPLLPGGGASGLVSCRGTILAEWGDVDRPEMCFSVTKTVLSALAGVAFDRGLLPDVHAPVETTVDVPVRLGPELTWQHLLQQTSGWAGELWGKPADVDAQSLRDGGSAAYAEPGAEWAYNDVRVNLLALALTVLWRRPLDEVARTELFDPLGASTTWSWHGYRDSVVTVDGVELPVVSGGAHWGGGLWISTADLLSLGELFLARGSWHGTRLLSAEWIDASWWPCSANPDYGYLWWLNDRQRVFDAAPSSGRCARGCGNRHLVWVDPSRDLVVVSRWSDSVELLVRDISTAIPASPA</sequence>
<keyword evidence="1 3" id="KW-0378">Hydrolase</keyword>
<evidence type="ECO:0000313" key="3">
    <source>
        <dbReference type="EMBL" id="GAA1233815.1"/>
    </source>
</evidence>
<gene>
    <name evidence="3" type="ORF">GCM10009676_16600</name>
</gene>
<dbReference type="Gene3D" id="3.40.710.10">
    <property type="entry name" value="DD-peptidase/beta-lactamase superfamily"/>
    <property type="match status" value="1"/>
</dbReference>
<dbReference type="Pfam" id="PF00144">
    <property type="entry name" value="Beta-lactamase"/>
    <property type="match status" value="1"/>
</dbReference>
<dbReference type="PANTHER" id="PTHR43283:SF11">
    <property type="entry name" value="BETA-LACTAMASE-RELATED DOMAIN-CONTAINING PROTEIN"/>
    <property type="match status" value="1"/>
</dbReference>
<accession>A0ABN1W3J0</accession>
<name>A0ABN1W3J0_9PSEU</name>
<proteinExistence type="predicted"/>
<dbReference type="PANTHER" id="PTHR43283">
    <property type="entry name" value="BETA-LACTAMASE-RELATED"/>
    <property type="match status" value="1"/>
</dbReference>
<dbReference type="RefSeq" id="WP_253863582.1">
    <property type="nucleotide sequence ID" value="NZ_BAAALN010000005.1"/>
</dbReference>
<dbReference type="GO" id="GO:0016787">
    <property type="term" value="F:hydrolase activity"/>
    <property type="evidence" value="ECO:0007669"/>
    <property type="project" value="UniProtKB-KW"/>
</dbReference>
<evidence type="ECO:0000259" key="2">
    <source>
        <dbReference type="Pfam" id="PF00144"/>
    </source>
</evidence>
<dbReference type="InterPro" id="IPR050789">
    <property type="entry name" value="Diverse_Enzym_Activities"/>
</dbReference>
<dbReference type="InterPro" id="IPR012338">
    <property type="entry name" value="Beta-lactam/transpept-like"/>
</dbReference>
<evidence type="ECO:0000313" key="4">
    <source>
        <dbReference type="Proteomes" id="UP001500653"/>
    </source>
</evidence>
<organism evidence="3 4">
    <name type="scientific">Prauserella halophila</name>
    <dbReference type="NCBI Taxonomy" id="185641"/>
    <lineage>
        <taxon>Bacteria</taxon>
        <taxon>Bacillati</taxon>
        <taxon>Actinomycetota</taxon>
        <taxon>Actinomycetes</taxon>
        <taxon>Pseudonocardiales</taxon>
        <taxon>Pseudonocardiaceae</taxon>
        <taxon>Prauserella</taxon>
    </lineage>
</organism>
<dbReference type="Proteomes" id="UP001500653">
    <property type="component" value="Unassembled WGS sequence"/>
</dbReference>
<protein>
    <submittedName>
        <fullName evidence="3">Serine hydrolase</fullName>
    </submittedName>
</protein>
<comment type="caution">
    <text evidence="3">The sequence shown here is derived from an EMBL/GenBank/DDBJ whole genome shotgun (WGS) entry which is preliminary data.</text>
</comment>
<dbReference type="EMBL" id="BAAALN010000005">
    <property type="protein sequence ID" value="GAA1233815.1"/>
    <property type="molecule type" value="Genomic_DNA"/>
</dbReference>
<evidence type="ECO:0000256" key="1">
    <source>
        <dbReference type="ARBA" id="ARBA00022801"/>
    </source>
</evidence>
<keyword evidence="4" id="KW-1185">Reference proteome</keyword>
<dbReference type="SUPFAM" id="SSF56601">
    <property type="entry name" value="beta-lactamase/transpeptidase-like"/>
    <property type="match status" value="1"/>
</dbReference>
<reference evidence="3 4" key="1">
    <citation type="journal article" date="2019" name="Int. J. Syst. Evol. Microbiol.">
        <title>The Global Catalogue of Microorganisms (GCM) 10K type strain sequencing project: providing services to taxonomists for standard genome sequencing and annotation.</title>
        <authorList>
            <consortium name="The Broad Institute Genomics Platform"/>
            <consortium name="The Broad Institute Genome Sequencing Center for Infectious Disease"/>
            <person name="Wu L."/>
            <person name="Ma J."/>
        </authorList>
    </citation>
    <scope>NUCLEOTIDE SEQUENCE [LARGE SCALE GENOMIC DNA]</scope>
    <source>
        <strain evidence="3 4">JCM 13023</strain>
    </source>
</reference>